<dbReference type="EMBL" id="LAZR01002699">
    <property type="protein sequence ID" value="KKN26709.1"/>
    <property type="molecule type" value="Genomic_DNA"/>
</dbReference>
<accession>A0A0F9P982</accession>
<gene>
    <name evidence="1" type="ORF">LCGC14_0871890</name>
</gene>
<proteinExistence type="predicted"/>
<sequence length="133" mass="15429">MDIIQRVSCTCCGEDYSISSAEDFAQISGYHRGCQTLVHKTYRSGQNKGLVKPIPKSMQRYYEEREKPPKGWEFDTKRIFNNKYKTVLAYKRQKDVLVLSRHKIKSSERAGEVPNEGYVWVELVTEAEYSVPV</sequence>
<evidence type="ECO:0000313" key="1">
    <source>
        <dbReference type="EMBL" id="KKN26709.1"/>
    </source>
</evidence>
<dbReference type="AlphaFoldDB" id="A0A0F9P982"/>
<comment type="caution">
    <text evidence="1">The sequence shown here is derived from an EMBL/GenBank/DDBJ whole genome shotgun (WGS) entry which is preliminary data.</text>
</comment>
<protein>
    <submittedName>
        <fullName evidence="1">Uncharacterized protein</fullName>
    </submittedName>
</protein>
<name>A0A0F9P982_9ZZZZ</name>
<reference evidence="1" key="1">
    <citation type="journal article" date="2015" name="Nature">
        <title>Complex archaea that bridge the gap between prokaryotes and eukaryotes.</title>
        <authorList>
            <person name="Spang A."/>
            <person name="Saw J.H."/>
            <person name="Jorgensen S.L."/>
            <person name="Zaremba-Niedzwiedzka K."/>
            <person name="Martijn J."/>
            <person name="Lind A.E."/>
            <person name="van Eijk R."/>
            <person name="Schleper C."/>
            <person name="Guy L."/>
            <person name="Ettema T.J."/>
        </authorList>
    </citation>
    <scope>NUCLEOTIDE SEQUENCE</scope>
</reference>
<organism evidence="1">
    <name type="scientific">marine sediment metagenome</name>
    <dbReference type="NCBI Taxonomy" id="412755"/>
    <lineage>
        <taxon>unclassified sequences</taxon>
        <taxon>metagenomes</taxon>
        <taxon>ecological metagenomes</taxon>
    </lineage>
</organism>